<dbReference type="RefSeq" id="XP_017994217.1">
    <property type="nucleotide sequence ID" value="XM_018137496.1"/>
</dbReference>
<gene>
    <name evidence="4" type="ORF">Malapachy_3016</name>
</gene>
<feature type="chain" id="PRO_5005839228" description="Barwin domain-containing protein" evidence="2">
    <location>
        <begin position="25"/>
        <end position="212"/>
    </location>
</feature>
<keyword evidence="1 2" id="KW-0732">Signal</keyword>
<organism evidence="4 5">
    <name type="scientific">Malassezia pachydermatis</name>
    <dbReference type="NCBI Taxonomy" id="77020"/>
    <lineage>
        <taxon>Eukaryota</taxon>
        <taxon>Fungi</taxon>
        <taxon>Dikarya</taxon>
        <taxon>Basidiomycota</taxon>
        <taxon>Ustilaginomycotina</taxon>
        <taxon>Malasseziomycetes</taxon>
        <taxon>Malasseziales</taxon>
        <taxon>Malasseziaceae</taxon>
        <taxon>Malassezia</taxon>
    </lineage>
</organism>
<sequence length="212" mass="23716">MSRFVKFALCVCFALAAFVAVARAETFLDDDGKEIVFFDSKVGDNEFEDDVAEKRSLNIRGKSNFGMANFKRKNVQMFTHAPEEGEEKWGDNVKITWYASHDLQNPACGNGSWDPTNTNHIGAVMTHWEGGPSCGDFIRLCNPKIERCVRVRIVDECAGCSQDHVDLTKSAFRRLATTGTLDEGITTGLSMWTSKKPNPWDFSLFGPYKLQA</sequence>
<protein>
    <recommendedName>
        <fullName evidence="3">Barwin domain-containing protein</fullName>
    </recommendedName>
</protein>
<comment type="caution">
    <text evidence="4">The sequence shown here is derived from an EMBL/GenBank/DDBJ whole genome shotgun (WGS) entry which is preliminary data.</text>
</comment>
<evidence type="ECO:0000313" key="4">
    <source>
        <dbReference type="EMBL" id="KOS16585.1"/>
    </source>
</evidence>
<evidence type="ECO:0000256" key="2">
    <source>
        <dbReference type="SAM" id="SignalP"/>
    </source>
</evidence>
<dbReference type="PANTHER" id="PTHR31836">
    <property type="match status" value="1"/>
</dbReference>
<dbReference type="Pfam" id="PF00967">
    <property type="entry name" value="Barwin"/>
    <property type="match status" value="1"/>
</dbReference>
<dbReference type="GeneID" id="28729372"/>
<dbReference type="GO" id="GO:0042742">
    <property type="term" value="P:defense response to bacterium"/>
    <property type="evidence" value="ECO:0007669"/>
    <property type="project" value="InterPro"/>
</dbReference>
<reference evidence="4 5" key="1">
    <citation type="submission" date="2015-07" db="EMBL/GenBank/DDBJ databases">
        <title>Draft Genome Sequence of Malassezia furfur CBS1878 and Malassezia pachydermatis CBS1879.</title>
        <authorList>
            <person name="Triana S."/>
            <person name="Ohm R."/>
            <person name="Gonzalez A."/>
            <person name="DeCock H."/>
            <person name="Restrepo S."/>
            <person name="Celis A."/>
        </authorList>
    </citation>
    <scope>NUCLEOTIDE SEQUENCE [LARGE SCALE GENOMIC DNA]</scope>
    <source>
        <strain evidence="4 5">CBS 1879</strain>
    </source>
</reference>
<evidence type="ECO:0000313" key="5">
    <source>
        <dbReference type="Proteomes" id="UP000037751"/>
    </source>
</evidence>
<dbReference type="InterPro" id="IPR001153">
    <property type="entry name" value="Barwin_dom"/>
</dbReference>
<feature type="domain" description="Barwin" evidence="3">
    <location>
        <begin position="130"/>
        <end position="180"/>
    </location>
</feature>
<evidence type="ECO:0000256" key="1">
    <source>
        <dbReference type="ARBA" id="ARBA00022729"/>
    </source>
</evidence>
<dbReference type="EMBL" id="LGAV01000001">
    <property type="protein sequence ID" value="KOS16585.1"/>
    <property type="molecule type" value="Genomic_DNA"/>
</dbReference>
<dbReference type="InterPro" id="IPR036908">
    <property type="entry name" value="RlpA-like_sf"/>
</dbReference>
<dbReference type="GO" id="GO:0050832">
    <property type="term" value="P:defense response to fungus"/>
    <property type="evidence" value="ECO:0007669"/>
    <property type="project" value="InterPro"/>
</dbReference>
<name>A0A0M9VRG3_9BASI</name>
<dbReference type="OrthoDB" id="406505at2759"/>
<evidence type="ECO:0000259" key="3">
    <source>
        <dbReference type="Pfam" id="PF00967"/>
    </source>
</evidence>
<dbReference type="VEuPathDB" id="FungiDB:Malapachy_3016"/>
<dbReference type="PANTHER" id="PTHR31836:SF22">
    <property type="entry name" value="RLPA-LIKE PROTEIN DOUBLE-PSI BETA-BARREL DOMAIN-CONTAINING PROTEIN"/>
    <property type="match status" value="1"/>
</dbReference>
<dbReference type="CDD" id="cd22191">
    <property type="entry name" value="DPBB_RlpA_EXP_N-like"/>
    <property type="match status" value="1"/>
</dbReference>
<dbReference type="SUPFAM" id="SSF50685">
    <property type="entry name" value="Barwin-like endoglucanases"/>
    <property type="match status" value="1"/>
</dbReference>
<dbReference type="InterPro" id="IPR051477">
    <property type="entry name" value="Expansin_CellWall"/>
</dbReference>
<dbReference type="Gene3D" id="2.40.40.10">
    <property type="entry name" value="RlpA-like domain"/>
    <property type="match status" value="1"/>
</dbReference>
<keyword evidence="5" id="KW-1185">Reference proteome</keyword>
<dbReference type="Proteomes" id="UP000037751">
    <property type="component" value="Unassembled WGS sequence"/>
</dbReference>
<feature type="signal peptide" evidence="2">
    <location>
        <begin position="1"/>
        <end position="24"/>
    </location>
</feature>
<dbReference type="STRING" id="77020.A0A0M9VRG3"/>
<dbReference type="AlphaFoldDB" id="A0A0M9VRG3"/>
<proteinExistence type="predicted"/>
<accession>A0A0M9VRG3</accession>